<dbReference type="EMBL" id="MU863970">
    <property type="protein sequence ID" value="KAK4197064.1"/>
    <property type="molecule type" value="Genomic_DNA"/>
</dbReference>
<comment type="caution">
    <text evidence="3">The sequence shown here is derived from an EMBL/GenBank/DDBJ whole genome shotgun (WGS) entry which is preliminary data.</text>
</comment>
<protein>
    <submittedName>
        <fullName evidence="3">Uncharacterized protein</fullName>
    </submittedName>
</protein>
<feature type="compositionally biased region" description="Low complexity" evidence="2">
    <location>
        <begin position="309"/>
        <end position="329"/>
    </location>
</feature>
<reference evidence="3" key="1">
    <citation type="journal article" date="2023" name="Mol. Phylogenet. Evol.">
        <title>Genome-scale phylogeny and comparative genomics of the fungal order Sordariales.</title>
        <authorList>
            <person name="Hensen N."/>
            <person name="Bonometti L."/>
            <person name="Westerberg I."/>
            <person name="Brannstrom I.O."/>
            <person name="Guillou S."/>
            <person name="Cros-Aarteil S."/>
            <person name="Calhoun S."/>
            <person name="Haridas S."/>
            <person name="Kuo A."/>
            <person name="Mondo S."/>
            <person name="Pangilinan J."/>
            <person name="Riley R."/>
            <person name="LaButti K."/>
            <person name="Andreopoulos B."/>
            <person name="Lipzen A."/>
            <person name="Chen C."/>
            <person name="Yan M."/>
            <person name="Daum C."/>
            <person name="Ng V."/>
            <person name="Clum A."/>
            <person name="Steindorff A."/>
            <person name="Ohm R.A."/>
            <person name="Martin F."/>
            <person name="Silar P."/>
            <person name="Natvig D.O."/>
            <person name="Lalanne C."/>
            <person name="Gautier V."/>
            <person name="Ament-Velasquez S.L."/>
            <person name="Kruys A."/>
            <person name="Hutchinson M.I."/>
            <person name="Powell A.J."/>
            <person name="Barry K."/>
            <person name="Miller A.N."/>
            <person name="Grigoriev I.V."/>
            <person name="Debuchy R."/>
            <person name="Gladieux P."/>
            <person name="Hiltunen Thoren M."/>
            <person name="Johannesson H."/>
        </authorList>
    </citation>
    <scope>NUCLEOTIDE SEQUENCE</scope>
    <source>
        <strain evidence="3">CBS 315.58</strain>
    </source>
</reference>
<name>A0AAN7AS34_9PEZI</name>
<feature type="region of interest" description="Disordered" evidence="2">
    <location>
        <begin position="289"/>
        <end position="330"/>
    </location>
</feature>
<keyword evidence="4" id="KW-1185">Reference proteome</keyword>
<proteinExistence type="predicted"/>
<evidence type="ECO:0000313" key="4">
    <source>
        <dbReference type="Proteomes" id="UP001303160"/>
    </source>
</evidence>
<dbReference type="Proteomes" id="UP001303160">
    <property type="component" value="Unassembled WGS sequence"/>
</dbReference>
<sequence length="404" mass="45943">MTDLCDRLVFRHDKDRAERLVEAGTSWTEAQITLIKTRSAFFKLLILYLEDDHRRKSEEIRFRTPANESDNNTPSPTSLPDCVDFENDFRGFLKDLVSTAAISSYLDHLAPFCKCAWMCKCPPDKFHLPTAILNRRRDEVAKSPTNRQITNLSTGSPSTTRPWNLNRICGCHDDTCMCSLELAQICLWFGWKDEFRRHLKAAVWAGSYAGAAIRTPIKDLRNLWDIRNKAAQMLRTDLEQYLEDHEQEYEDAIKKQARVKIKSYLKLTEPFPGIVGHTIEQLFLSSADTNHSSSPAARPNHNHRVSVHTSGETSLSSGGSGAGQQSPGAVKHAAKDAYDFGIAGSVWNWLEKSKSSNQDKYNTFVQGVLDHVTKKIEARQEALAVSIWEWREREMGDWRWALGI</sequence>
<dbReference type="AlphaFoldDB" id="A0AAN7AS34"/>
<gene>
    <name evidence="3" type="ORF">QBC40DRAFT_232881</name>
</gene>
<keyword evidence="1" id="KW-0175">Coiled coil</keyword>
<evidence type="ECO:0000256" key="1">
    <source>
        <dbReference type="SAM" id="Coils"/>
    </source>
</evidence>
<accession>A0AAN7AS34</accession>
<evidence type="ECO:0000313" key="3">
    <source>
        <dbReference type="EMBL" id="KAK4197064.1"/>
    </source>
</evidence>
<reference evidence="3" key="2">
    <citation type="submission" date="2023-05" db="EMBL/GenBank/DDBJ databases">
        <authorList>
            <consortium name="Lawrence Berkeley National Laboratory"/>
            <person name="Steindorff A."/>
            <person name="Hensen N."/>
            <person name="Bonometti L."/>
            <person name="Westerberg I."/>
            <person name="Brannstrom I.O."/>
            <person name="Guillou S."/>
            <person name="Cros-Aarteil S."/>
            <person name="Calhoun S."/>
            <person name="Haridas S."/>
            <person name="Kuo A."/>
            <person name="Mondo S."/>
            <person name="Pangilinan J."/>
            <person name="Riley R."/>
            <person name="Labutti K."/>
            <person name="Andreopoulos B."/>
            <person name="Lipzen A."/>
            <person name="Chen C."/>
            <person name="Yanf M."/>
            <person name="Daum C."/>
            <person name="Ng V."/>
            <person name="Clum A."/>
            <person name="Ohm R."/>
            <person name="Martin F."/>
            <person name="Silar P."/>
            <person name="Natvig D."/>
            <person name="Lalanne C."/>
            <person name="Gautier V."/>
            <person name="Ament-Velasquez S.L."/>
            <person name="Kruys A."/>
            <person name="Hutchinson M.I."/>
            <person name="Powell A.J."/>
            <person name="Barry K."/>
            <person name="Miller A.N."/>
            <person name="Grigoriev I.V."/>
            <person name="Debuchy R."/>
            <person name="Gladieux P."/>
            <person name="Thoren M.H."/>
            <person name="Johannesson H."/>
        </authorList>
    </citation>
    <scope>NUCLEOTIDE SEQUENCE</scope>
    <source>
        <strain evidence="3">CBS 315.58</strain>
    </source>
</reference>
<organism evidence="3 4">
    <name type="scientific">Triangularia verruculosa</name>
    <dbReference type="NCBI Taxonomy" id="2587418"/>
    <lineage>
        <taxon>Eukaryota</taxon>
        <taxon>Fungi</taxon>
        <taxon>Dikarya</taxon>
        <taxon>Ascomycota</taxon>
        <taxon>Pezizomycotina</taxon>
        <taxon>Sordariomycetes</taxon>
        <taxon>Sordariomycetidae</taxon>
        <taxon>Sordariales</taxon>
        <taxon>Podosporaceae</taxon>
        <taxon>Triangularia</taxon>
    </lineage>
</organism>
<feature type="coiled-coil region" evidence="1">
    <location>
        <begin position="228"/>
        <end position="262"/>
    </location>
</feature>
<evidence type="ECO:0000256" key="2">
    <source>
        <dbReference type="SAM" id="MobiDB-lite"/>
    </source>
</evidence>